<dbReference type="PANTHER" id="PTHR47147:SF1">
    <property type="entry name" value="SYNCOILIN"/>
    <property type="match status" value="1"/>
</dbReference>
<dbReference type="PANTHER" id="PTHR47147">
    <property type="entry name" value="SYNCOILIN"/>
    <property type="match status" value="1"/>
</dbReference>
<feature type="compositionally biased region" description="Basic and acidic residues" evidence="2">
    <location>
        <begin position="65"/>
        <end position="76"/>
    </location>
</feature>
<feature type="coiled-coil region" evidence="1">
    <location>
        <begin position="205"/>
        <end position="260"/>
    </location>
</feature>
<feature type="compositionally biased region" description="Basic and acidic residues" evidence="2">
    <location>
        <begin position="46"/>
        <end position="57"/>
    </location>
</feature>
<dbReference type="InParanoid" id="A0A672GV02"/>
<sequence>MGGFSQEGLQRTDHFNTDAEGLALEISFTGPTTPSEETNTAQVFKKGADTKRDITETERDDTEVPDEKRHKLKMDTDTGSDLDELAAVGSQMEECIEEVQLLEKRRKELLETEEQIDSKVLELMDVLKMEKEGRREERKKEMAILKEEKAEEERRTWKVNLERQGLQTSNTQDELTECRRHSCGDIEQYVQGGLKSLEDRYEPILLALLKRREAAEASLAKAKEQAQELRAQLTPLREEMQKLQLQRACLEEKLKLIHMQRREDVGQYKETVYYLEESSRELRTELQIQKKKTQEIAELKDSLSKQLQLYSVHLAILKSSSKSSGEFKVH</sequence>
<dbReference type="Proteomes" id="UP000472267">
    <property type="component" value="Chromosome 22"/>
</dbReference>
<feature type="compositionally biased region" description="Polar residues" evidence="2">
    <location>
        <begin position="29"/>
        <end position="42"/>
    </location>
</feature>
<evidence type="ECO:0000313" key="3">
    <source>
        <dbReference type="Ensembl" id="ENSSFAP00005022092.1"/>
    </source>
</evidence>
<evidence type="ECO:0000256" key="1">
    <source>
        <dbReference type="SAM" id="Coils"/>
    </source>
</evidence>
<dbReference type="Ensembl" id="ENSSFAT00005023019.1">
    <property type="protein sequence ID" value="ENSSFAP00005022092.1"/>
    <property type="gene ID" value="ENSSFAG00005011495.1"/>
</dbReference>
<dbReference type="FunCoup" id="A0A672GV02">
    <property type="interactions" value="78"/>
</dbReference>
<proteinExistence type="predicted"/>
<feature type="coiled-coil region" evidence="1">
    <location>
        <begin position="85"/>
        <end position="155"/>
    </location>
</feature>
<dbReference type="GO" id="GO:0005882">
    <property type="term" value="C:intermediate filament"/>
    <property type="evidence" value="ECO:0007669"/>
    <property type="project" value="InterPro"/>
</dbReference>
<gene>
    <name evidence="3" type="primary">sync</name>
</gene>
<reference evidence="3" key="3">
    <citation type="submission" date="2025-09" db="UniProtKB">
        <authorList>
            <consortium name="Ensembl"/>
        </authorList>
    </citation>
    <scope>IDENTIFICATION</scope>
</reference>
<name>A0A672GV02_SALFA</name>
<reference evidence="3" key="1">
    <citation type="submission" date="2019-06" db="EMBL/GenBank/DDBJ databases">
        <authorList>
            <consortium name="Wellcome Sanger Institute Data Sharing"/>
        </authorList>
    </citation>
    <scope>NUCLEOTIDE SEQUENCE [LARGE SCALE GENOMIC DNA]</scope>
</reference>
<protein>
    <recommendedName>
        <fullName evidence="5">Syncoilin, intermediate filament protein</fullName>
    </recommendedName>
</protein>
<dbReference type="InterPro" id="IPR027702">
    <property type="entry name" value="Syncoilin"/>
</dbReference>
<accession>A0A672GV02</accession>
<evidence type="ECO:0008006" key="5">
    <source>
        <dbReference type="Google" id="ProtNLM"/>
    </source>
</evidence>
<organism evidence="3 4">
    <name type="scientific">Salarias fasciatus</name>
    <name type="common">Jewelled blenny</name>
    <name type="synonym">Blennius fasciatus</name>
    <dbReference type="NCBI Taxonomy" id="181472"/>
    <lineage>
        <taxon>Eukaryota</taxon>
        <taxon>Metazoa</taxon>
        <taxon>Chordata</taxon>
        <taxon>Craniata</taxon>
        <taxon>Vertebrata</taxon>
        <taxon>Euteleostomi</taxon>
        <taxon>Actinopterygii</taxon>
        <taxon>Neopterygii</taxon>
        <taxon>Teleostei</taxon>
        <taxon>Neoteleostei</taxon>
        <taxon>Acanthomorphata</taxon>
        <taxon>Ovalentaria</taxon>
        <taxon>Blenniimorphae</taxon>
        <taxon>Blenniiformes</taxon>
        <taxon>Blennioidei</taxon>
        <taxon>Blenniidae</taxon>
        <taxon>Salariinae</taxon>
        <taxon>Salarias</taxon>
    </lineage>
</organism>
<keyword evidence="1" id="KW-0175">Coiled coil</keyword>
<reference evidence="3" key="2">
    <citation type="submission" date="2025-08" db="UniProtKB">
        <authorList>
            <consortium name="Ensembl"/>
        </authorList>
    </citation>
    <scope>IDENTIFICATION</scope>
</reference>
<dbReference type="OMA" id="QMEECIE"/>
<evidence type="ECO:0000313" key="4">
    <source>
        <dbReference type="Proteomes" id="UP000472267"/>
    </source>
</evidence>
<evidence type="ECO:0000256" key="2">
    <source>
        <dbReference type="SAM" id="MobiDB-lite"/>
    </source>
</evidence>
<feature type="region of interest" description="Disordered" evidence="2">
    <location>
        <begin position="28"/>
        <end position="80"/>
    </location>
</feature>
<keyword evidence="4" id="KW-1185">Reference proteome</keyword>
<dbReference type="AlphaFoldDB" id="A0A672GV02"/>